<feature type="region of interest" description="Disordered" evidence="1">
    <location>
        <begin position="101"/>
        <end position="176"/>
    </location>
</feature>
<dbReference type="AlphaFoldDB" id="A0A8H3IM86"/>
<reference evidence="2" key="1">
    <citation type="submission" date="2021-03" db="EMBL/GenBank/DDBJ databases">
        <authorList>
            <person name="Tagirdzhanova G."/>
        </authorList>
    </citation>
    <scope>NUCLEOTIDE SEQUENCE</scope>
</reference>
<sequence length="176" mass="18300">MSDNQSSSLKSYVDSATATMQSTLGSLTGNFDDQAKGDATKDKAAAEKDASHTIGKIGPYAVSSSGGISSDDPRRTQGSYDQTMGSAKEAIGGLLGAEGMKKEGQQQNAQGKGMEAEGQLSDYGHGLKDRVGGTVGGIAAGITGDREKQQEQQLKHDDAKTKQRSAEQDIQKQADA</sequence>
<protein>
    <recommendedName>
        <fullName evidence="4">CsbD-like domain-containing protein</fullName>
    </recommendedName>
</protein>
<accession>A0A8H3IM86</accession>
<dbReference type="EMBL" id="CAJPDR010000115">
    <property type="protein sequence ID" value="CAF9918819.1"/>
    <property type="molecule type" value="Genomic_DNA"/>
</dbReference>
<keyword evidence="3" id="KW-1185">Reference proteome</keyword>
<dbReference type="PANTHER" id="PTHR40460:SF1">
    <property type="entry name" value="CSBD-LIKE DOMAIN-CONTAINING PROTEIN"/>
    <property type="match status" value="1"/>
</dbReference>
<evidence type="ECO:0008006" key="4">
    <source>
        <dbReference type="Google" id="ProtNLM"/>
    </source>
</evidence>
<feature type="compositionally biased region" description="Basic and acidic residues" evidence="1">
    <location>
        <begin position="33"/>
        <end position="51"/>
    </location>
</feature>
<gene>
    <name evidence="2" type="ORF">ALECFALPRED_000838</name>
</gene>
<dbReference type="PANTHER" id="PTHR40460">
    <property type="entry name" value="CHROMOSOME 1, WHOLE GENOME SHOTGUN SEQUENCE"/>
    <property type="match status" value="1"/>
</dbReference>
<evidence type="ECO:0000313" key="3">
    <source>
        <dbReference type="Proteomes" id="UP000664203"/>
    </source>
</evidence>
<proteinExistence type="predicted"/>
<evidence type="ECO:0000313" key="2">
    <source>
        <dbReference type="EMBL" id="CAF9918819.1"/>
    </source>
</evidence>
<comment type="caution">
    <text evidence="2">The sequence shown here is derived from an EMBL/GenBank/DDBJ whole genome shotgun (WGS) entry which is preliminary data.</text>
</comment>
<evidence type="ECO:0000256" key="1">
    <source>
        <dbReference type="SAM" id="MobiDB-lite"/>
    </source>
</evidence>
<dbReference type="Proteomes" id="UP000664203">
    <property type="component" value="Unassembled WGS sequence"/>
</dbReference>
<name>A0A8H3IM86_9LECA</name>
<organism evidence="2 3">
    <name type="scientific">Alectoria fallacina</name>
    <dbReference type="NCBI Taxonomy" id="1903189"/>
    <lineage>
        <taxon>Eukaryota</taxon>
        <taxon>Fungi</taxon>
        <taxon>Dikarya</taxon>
        <taxon>Ascomycota</taxon>
        <taxon>Pezizomycotina</taxon>
        <taxon>Lecanoromycetes</taxon>
        <taxon>OSLEUM clade</taxon>
        <taxon>Lecanoromycetidae</taxon>
        <taxon>Lecanorales</taxon>
        <taxon>Lecanorineae</taxon>
        <taxon>Parmeliaceae</taxon>
        <taxon>Alectoria</taxon>
    </lineage>
</organism>
<feature type="compositionally biased region" description="Basic and acidic residues" evidence="1">
    <location>
        <begin position="144"/>
        <end position="176"/>
    </location>
</feature>
<feature type="region of interest" description="Disordered" evidence="1">
    <location>
        <begin position="24"/>
        <end position="83"/>
    </location>
</feature>
<dbReference type="OrthoDB" id="5309565at2759"/>